<reference evidence="1 2" key="1">
    <citation type="submission" date="2018-01" db="EMBL/GenBank/DDBJ databases">
        <title>Cryobacterium sp. nov., from glaciers in China.</title>
        <authorList>
            <person name="Liu Q."/>
            <person name="Xin Y.-H."/>
        </authorList>
    </citation>
    <scope>NUCLEOTIDE SEQUENCE [LARGE SCALE GENOMIC DNA]</scope>
    <source>
        <strain evidence="1 2">TMN-42</strain>
    </source>
</reference>
<keyword evidence="2" id="KW-1185">Reference proteome</keyword>
<evidence type="ECO:0000313" key="1">
    <source>
        <dbReference type="EMBL" id="POH66000.1"/>
    </source>
</evidence>
<evidence type="ECO:0008006" key="3">
    <source>
        <dbReference type="Google" id="ProtNLM"/>
    </source>
</evidence>
<evidence type="ECO:0000313" key="2">
    <source>
        <dbReference type="Proteomes" id="UP000237340"/>
    </source>
</evidence>
<proteinExistence type="predicted"/>
<protein>
    <recommendedName>
        <fullName evidence="3">ATP/GTP-binding protein</fullName>
    </recommendedName>
</protein>
<dbReference type="EMBL" id="PPXD01000011">
    <property type="protein sequence ID" value="POH66000.1"/>
    <property type="molecule type" value="Genomic_DNA"/>
</dbReference>
<accession>A0A2S3ZG33</accession>
<dbReference type="RefSeq" id="WP_103460407.1">
    <property type="nucleotide sequence ID" value="NZ_PPXD01000011.1"/>
</dbReference>
<comment type="caution">
    <text evidence="1">The sequence shown here is derived from an EMBL/GenBank/DDBJ whole genome shotgun (WGS) entry which is preliminary data.</text>
</comment>
<sequence>MTPGQAAQRLISSFRLQGITVGFAPDPTVPGSKSYVGVPIWMWAANPTPLSYGPYVQSTTLGGVTITATAQVSSIVWNMGDGTTVACANAGTPFVVAYGAVDSPTCGHRYARTSATQPGGTFPIAATSQWQVSWEGGGESGTIPLTTTATSAVRINEIQSVNVGPGR</sequence>
<organism evidence="1 2">
    <name type="scientific">Cryobacterium zongtaii</name>
    <dbReference type="NCBI Taxonomy" id="1259217"/>
    <lineage>
        <taxon>Bacteria</taxon>
        <taxon>Bacillati</taxon>
        <taxon>Actinomycetota</taxon>
        <taxon>Actinomycetes</taxon>
        <taxon>Micrococcales</taxon>
        <taxon>Microbacteriaceae</taxon>
        <taxon>Cryobacterium</taxon>
    </lineage>
</organism>
<gene>
    <name evidence="1" type="ORF">C3B61_09555</name>
</gene>
<dbReference type="Proteomes" id="UP000237340">
    <property type="component" value="Unassembled WGS sequence"/>
</dbReference>
<dbReference type="AlphaFoldDB" id="A0A2S3ZG33"/>
<name>A0A2S3ZG33_9MICO</name>